<dbReference type="AlphaFoldDB" id="X1G526"/>
<dbReference type="GO" id="GO:0003735">
    <property type="term" value="F:structural constituent of ribosome"/>
    <property type="evidence" value="ECO:0007669"/>
    <property type="project" value="InterPro"/>
</dbReference>
<dbReference type="CDD" id="cd07026">
    <property type="entry name" value="Ribosomal_L20"/>
    <property type="match status" value="1"/>
</dbReference>
<proteinExistence type="inferred from homology"/>
<dbReference type="SUPFAM" id="SSF74731">
    <property type="entry name" value="Ribosomal protein L20"/>
    <property type="match status" value="1"/>
</dbReference>
<dbReference type="PROSITE" id="PS00937">
    <property type="entry name" value="RIBOSOMAL_L20"/>
    <property type="match status" value="1"/>
</dbReference>
<dbReference type="Pfam" id="PF00453">
    <property type="entry name" value="Ribosomal_L20"/>
    <property type="match status" value="1"/>
</dbReference>
<sequence length="119" mass="14115">MTRVKRGVLKHKKKKKILKLAKGYRGSKSKNYRVAKTQVLRSMKYAYRDRKRRKRDFRRLWIMRINAAVREHGLSYSRFINGLRLAEIDINRKVLSEIAINDPKAFSKLVNIVKEKISA</sequence>
<comment type="similarity">
    <text evidence="1">Belongs to the bacterial ribosomal protein bL20 family.</text>
</comment>
<dbReference type="InterPro" id="IPR005813">
    <property type="entry name" value="Ribosomal_bL20"/>
</dbReference>
<name>X1G526_9ZZZZ</name>
<dbReference type="Gene3D" id="1.10.1900.20">
    <property type="entry name" value="Ribosomal protein L20"/>
    <property type="match status" value="1"/>
</dbReference>
<dbReference type="InterPro" id="IPR035566">
    <property type="entry name" value="Ribosomal_protein_bL20_C"/>
</dbReference>
<evidence type="ECO:0000313" key="6">
    <source>
        <dbReference type="EMBL" id="GAH52986.1"/>
    </source>
</evidence>
<evidence type="ECO:0008006" key="7">
    <source>
        <dbReference type="Google" id="ProtNLM"/>
    </source>
</evidence>
<dbReference type="GO" id="GO:0005840">
    <property type="term" value="C:ribosome"/>
    <property type="evidence" value="ECO:0007669"/>
    <property type="project" value="UniProtKB-KW"/>
</dbReference>
<organism evidence="6">
    <name type="scientific">marine sediment metagenome</name>
    <dbReference type="NCBI Taxonomy" id="412755"/>
    <lineage>
        <taxon>unclassified sequences</taxon>
        <taxon>metagenomes</taxon>
        <taxon>ecological metagenomes</taxon>
    </lineage>
</organism>
<keyword evidence="3" id="KW-0694">RNA-binding</keyword>
<evidence type="ECO:0000256" key="1">
    <source>
        <dbReference type="ARBA" id="ARBA00007698"/>
    </source>
</evidence>
<evidence type="ECO:0000256" key="4">
    <source>
        <dbReference type="ARBA" id="ARBA00022980"/>
    </source>
</evidence>
<evidence type="ECO:0000256" key="2">
    <source>
        <dbReference type="ARBA" id="ARBA00022730"/>
    </source>
</evidence>
<dbReference type="GO" id="GO:0006412">
    <property type="term" value="P:translation"/>
    <property type="evidence" value="ECO:0007669"/>
    <property type="project" value="InterPro"/>
</dbReference>
<dbReference type="FunFam" id="1.10.1900.20:FF:000001">
    <property type="entry name" value="50S ribosomal protein L20"/>
    <property type="match status" value="1"/>
</dbReference>
<dbReference type="PRINTS" id="PR00062">
    <property type="entry name" value="RIBOSOMALL20"/>
</dbReference>
<dbReference type="NCBIfam" id="TIGR01032">
    <property type="entry name" value="rplT_bact"/>
    <property type="match status" value="1"/>
</dbReference>
<dbReference type="EMBL" id="BARU01022108">
    <property type="protein sequence ID" value="GAH52986.1"/>
    <property type="molecule type" value="Genomic_DNA"/>
</dbReference>
<comment type="caution">
    <text evidence="6">The sequence shown here is derived from an EMBL/GenBank/DDBJ whole genome shotgun (WGS) entry which is preliminary data.</text>
</comment>
<keyword evidence="4" id="KW-0689">Ribosomal protein</keyword>
<keyword evidence="5" id="KW-0687">Ribonucleoprotein</keyword>
<reference evidence="6" key="1">
    <citation type="journal article" date="2014" name="Front. Microbiol.">
        <title>High frequency of phylogenetically diverse reductive dehalogenase-homologous genes in deep subseafloor sedimentary metagenomes.</title>
        <authorList>
            <person name="Kawai M."/>
            <person name="Futagami T."/>
            <person name="Toyoda A."/>
            <person name="Takaki Y."/>
            <person name="Nishi S."/>
            <person name="Hori S."/>
            <person name="Arai W."/>
            <person name="Tsubouchi T."/>
            <person name="Morono Y."/>
            <person name="Uchiyama I."/>
            <person name="Ito T."/>
            <person name="Fujiyama A."/>
            <person name="Inagaki F."/>
            <person name="Takami H."/>
        </authorList>
    </citation>
    <scope>NUCLEOTIDE SEQUENCE</scope>
    <source>
        <strain evidence="6">Expedition CK06-06</strain>
    </source>
</reference>
<evidence type="ECO:0000256" key="5">
    <source>
        <dbReference type="ARBA" id="ARBA00023274"/>
    </source>
</evidence>
<protein>
    <recommendedName>
        <fullName evidence="7">50S ribosomal protein L20</fullName>
    </recommendedName>
</protein>
<dbReference type="PANTHER" id="PTHR10986">
    <property type="entry name" value="39S RIBOSOMAL PROTEIN L20"/>
    <property type="match status" value="1"/>
</dbReference>
<evidence type="ECO:0000256" key="3">
    <source>
        <dbReference type="ARBA" id="ARBA00022884"/>
    </source>
</evidence>
<gene>
    <name evidence="6" type="ORF">S03H2_36064</name>
</gene>
<dbReference type="HAMAP" id="MF_00382">
    <property type="entry name" value="Ribosomal_bL20"/>
    <property type="match status" value="1"/>
</dbReference>
<keyword evidence="2" id="KW-0699">rRNA-binding</keyword>
<dbReference type="Gene3D" id="6.10.160.10">
    <property type="match status" value="1"/>
</dbReference>
<accession>X1G526</accession>
<dbReference type="GO" id="GO:0019843">
    <property type="term" value="F:rRNA binding"/>
    <property type="evidence" value="ECO:0007669"/>
    <property type="project" value="UniProtKB-KW"/>
</dbReference>
<dbReference type="InterPro" id="IPR049946">
    <property type="entry name" value="RIBOSOMAL_L20_CS"/>
</dbReference>
<dbReference type="GO" id="GO:1990904">
    <property type="term" value="C:ribonucleoprotein complex"/>
    <property type="evidence" value="ECO:0007669"/>
    <property type="project" value="UniProtKB-KW"/>
</dbReference>